<dbReference type="Gene3D" id="1.20.120.1080">
    <property type="match status" value="1"/>
</dbReference>
<dbReference type="PIRSF" id="PIRSF005496">
    <property type="entry name" value="ATP_hel_hrpB"/>
    <property type="match status" value="1"/>
</dbReference>
<dbReference type="GO" id="GO:0004386">
    <property type="term" value="F:helicase activity"/>
    <property type="evidence" value="ECO:0007669"/>
    <property type="project" value="UniProtKB-KW"/>
</dbReference>
<dbReference type="PANTHER" id="PTHR43519:SF1">
    <property type="entry name" value="ATP-DEPENDENT RNA HELICASE HRPB"/>
    <property type="match status" value="1"/>
</dbReference>
<dbReference type="CDD" id="cd17990">
    <property type="entry name" value="DEXHc_HrpB"/>
    <property type="match status" value="1"/>
</dbReference>
<dbReference type="EMBL" id="FOMB01000009">
    <property type="protein sequence ID" value="SFC70378.1"/>
    <property type="molecule type" value="Genomic_DNA"/>
</dbReference>
<evidence type="ECO:0000256" key="5">
    <source>
        <dbReference type="SAM" id="MobiDB-lite"/>
    </source>
</evidence>
<organism evidence="8 9">
    <name type="scientific">Devosia psychrophila</name>
    <dbReference type="NCBI Taxonomy" id="728005"/>
    <lineage>
        <taxon>Bacteria</taxon>
        <taxon>Pseudomonadati</taxon>
        <taxon>Pseudomonadota</taxon>
        <taxon>Alphaproteobacteria</taxon>
        <taxon>Hyphomicrobiales</taxon>
        <taxon>Devosiaceae</taxon>
        <taxon>Devosia</taxon>
    </lineage>
</organism>
<dbReference type="InterPro" id="IPR007502">
    <property type="entry name" value="Helicase-assoc_dom"/>
</dbReference>
<evidence type="ECO:0000256" key="1">
    <source>
        <dbReference type="ARBA" id="ARBA00022741"/>
    </source>
</evidence>
<keyword evidence="4" id="KW-0067">ATP-binding</keyword>
<dbReference type="GO" id="GO:0005524">
    <property type="term" value="F:ATP binding"/>
    <property type="evidence" value="ECO:0007669"/>
    <property type="project" value="UniProtKB-KW"/>
</dbReference>
<keyword evidence="1" id="KW-0547">Nucleotide-binding</keyword>
<dbReference type="InterPro" id="IPR010225">
    <property type="entry name" value="HrpB"/>
</dbReference>
<evidence type="ECO:0000259" key="7">
    <source>
        <dbReference type="PROSITE" id="PS51194"/>
    </source>
</evidence>
<keyword evidence="2" id="KW-0378">Hydrolase</keyword>
<feature type="domain" description="Helicase C-terminal" evidence="7">
    <location>
        <begin position="221"/>
        <end position="390"/>
    </location>
</feature>
<reference evidence="8 9" key="1">
    <citation type="submission" date="2016-10" db="EMBL/GenBank/DDBJ databases">
        <authorList>
            <person name="de Groot N.N."/>
        </authorList>
    </citation>
    <scope>NUCLEOTIDE SEQUENCE [LARGE SCALE GENOMIC DNA]</scope>
    <source>
        <strain evidence="8 9">CGMCC 1.10210</strain>
    </source>
</reference>
<dbReference type="Pfam" id="PF00270">
    <property type="entry name" value="DEAD"/>
    <property type="match status" value="1"/>
</dbReference>
<dbReference type="NCBIfam" id="TIGR01970">
    <property type="entry name" value="DEAH_box_HrpB"/>
    <property type="match status" value="1"/>
</dbReference>
<dbReference type="PANTHER" id="PTHR43519">
    <property type="entry name" value="ATP-DEPENDENT RNA HELICASE HRPB"/>
    <property type="match status" value="1"/>
</dbReference>
<evidence type="ECO:0000313" key="9">
    <source>
        <dbReference type="Proteomes" id="UP000182258"/>
    </source>
</evidence>
<dbReference type="Pfam" id="PF04408">
    <property type="entry name" value="WHD_HA2"/>
    <property type="match status" value="1"/>
</dbReference>
<evidence type="ECO:0000259" key="6">
    <source>
        <dbReference type="PROSITE" id="PS51192"/>
    </source>
</evidence>
<dbReference type="InterPro" id="IPR014001">
    <property type="entry name" value="Helicase_ATP-bd"/>
</dbReference>
<feature type="domain" description="Helicase ATP-binding" evidence="6">
    <location>
        <begin position="36"/>
        <end position="199"/>
    </location>
</feature>
<dbReference type="SMART" id="SM00490">
    <property type="entry name" value="HELICc"/>
    <property type="match status" value="1"/>
</dbReference>
<dbReference type="STRING" id="728005.SAMN04488059_10971"/>
<dbReference type="InterPro" id="IPR011545">
    <property type="entry name" value="DEAD/DEAH_box_helicase_dom"/>
</dbReference>
<feature type="region of interest" description="Disordered" evidence="5">
    <location>
        <begin position="813"/>
        <end position="836"/>
    </location>
</feature>
<dbReference type="SUPFAM" id="SSF52540">
    <property type="entry name" value="P-loop containing nucleoside triphosphate hydrolases"/>
    <property type="match status" value="1"/>
</dbReference>
<dbReference type="AlphaFoldDB" id="A0A1I1LHA9"/>
<dbReference type="GO" id="GO:0016787">
    <property type="term" value="F:hydrolase activity"/>
    <property type="evidence" value="ECO:0007669"/>
    <property type="project" value="UniProtKB-KW"/>
</dbReference>
<dbReference type="SMART" id="SM00487">
    <property type="entry name" value="DEXDc"/>
    <property type="match status" value="1"/>
</dbReference>
<dbReference type="InterPro" id="IPR027417">
    <property type="entry name" value="P-loop_NTPase"/>
</dbReference>
<dbReference type="InterPro" id="IPR048333">
    <property type="entry name" value="HA2_WH"/>
</dbReference>
<dbReference type="Pfam" id="PF08482">
    <property type="entry name" value="HrpB_C"/>
    <property type="match status" value="1"/>
</dbReference>
<proteinExistence type="predicted"/>
<dbReference type="InterPro" id="IPR001650">
    <property type="entry name" value="Helicase_C-like"/>
</dbReference>
<dbReference type="InterPro" id="IPR013689">
    <property type="entry name" value="RNA_helicase_ATP-dep_HrpB_C"/>
</dbReference>
<keyword evidence="3 8" id="KW-0347">Helicase</keyword>
<dbReference type="InterPro" id="IPR049614">
    <property type="entry name" value="HrpB_DEXH"/>
</dbReference>
<protein>
    <submittedName>
        <fullName evidence="8">ATP-dependent helicase HrpB</fullName>
    </submittedName>
</protein>
<dbReference type="PROSITE" id="PS51194">
    <property type="entry name" value="HELICASE_CTER"/>
    <property type="match status" value="1"/>
</dbReference>
<feature type="compositionally biased region" description="Basic and acidic residues" evidence="5">
    <location>
        <begin position="813"/>
        <end position="823"/>
    </location>
</feature>
<evidence type="ECO:0000256" key="4">
    <source>
        <dbReference type="ARBA" id="ARBA00022840"/>
    </source>
</evidence>
<dbReference type="Proteomes" id="UP000182258">
    <property type="component" value="Unassembled WGS sequence"/>
</dbReference>
<accession>A0A1I1LHA9</accession>
<sequence>MLLSLPIALPSLIRHEPAMLSSLPPLPIDNVLPALRDALVATPYAVLVAPPGAGKTTRVPLALLDAPWRGNSRIIMLEPRRLAARAAAGQMARLLGEDVGQTVGYRVRMDSKVTAKTRVEIVTEGVFTRMLLDDPELTGVAAVIFDEFHERSLDGDLGLALTLDAAALRPDLRVLVMSATIDGARVAKLLDNAPVIESLGRAFPVQTIHREPDPLQRIEDQVANAVLAALREHEGSALVFLPGQGEITRVAERLTGRVPPDTDIAPLYGQLTPAEQDRAIRPAEPGRRKVVLATSIAETSLTIDGVRIVIDAGFRRVPVYEPGTGLTTLATTRVSRAGADQRRGRAGRTSAGVAIRLWNEGQTAALAPFETPEILSADLAGFALDLAVWGVTDPAALPFLDPPPAPAWAEATTLLKSLDALDPTGRLTAEGKALAKLPLHPRLAHMVVAAAAEDDAQTAAELAVLIGERGLGGDGTDLAHRLDRFRSDRSKRADDARSLARRWASLGGGGKGGNLPAGHHLARAFPDRVAQAAGPRGKFRLANGRQAALDQTDTLASAPFLVVTDITGAAATSRIRAAAVLDRTDLETLFASHIVGETLLAFDEPSASVRARRIRRLGALRLADDPIAVDDFEAAAILLAEAAARRGLDLLPWSRDQKAWRARANFLRGTLGDDWPDLNADALAPTAADWLAPALYGLTKLSEITGEHLRTALDLLLPHARRQEIEAVLPSHFTAPTGNAVPIDYSAEGGPAIEIRVQELFGLTRHPTIAHGRIRLLLVLLSPAHRPIQTTRDLVGFWTGSWADVAKDLKGRYPRHPWPDDPAKAAPTARAKPRGT</sequence>
<dbReference type="Gene3D" id="3.40.50.300">
    <property type="entry name" value="P-loop containing nucleotide triphosphate hydrolases"/>
    <property type="match status" value="2"/>
</dbReference>
<dbReference type="PROSITE" id="PS51192">
    <property type="entry name" value="HELICASE_ATP_BIND_1"/>
    <property type="match status" value="1"/>
</dbReference>
<dbReference type="CDD" id="cd18791">
    <property type="entry name" value="SF2_C_RHA"/>
    <property type="match status" value="1"/>
</dbReference>
<evidence type="ECO:0000256" key="3">
    <source>
        <dbReference type="ARBA" id="ARBA00022806"/>
    </source>
</evidence>
<dbReference type="SMART" id="SM00847">
    <property type="entry name" value="HA2"/>
    <property type="match status" value="1"/>
</dbReference>
<evidence type="ECO:0000256" key="2">
    <source>
        <dbReference type="ARBA" id="ARBA00022801"/>
    </source>
</evidence>
<dbReference type="FunFam" id="3.40.50.300:FF:002125">
    <property type="entry name" value="ATP-dependent helicase HrpB"/>
    <property type="match status" value="1"/>
</dbReference>
<dbReference type="Pfam" id="PF00271">
    <property type="entry name" value="Helicase_C"/>
    <property type="match status" value="1"/>
</dbReference>
<dbReference type="GO" id="GO:0003676">
    <property type="term" value="F:nucleic acid binding"/>
    <property type="evidence" value="ECO:0007669"/>
    <property type="project" value="InterPro"/>
</dbReference>
<name>A0A1I1LHA9_9HYPH</name>
<evidence type="ECO:0000313" key="8">
    <source>
        <dbReference type="EMBL" id="SFC70378.1"/>
    </source>
</evidence>
<gene>
    <name evidence="8" type="ORF">SAMN04488059_10971</name>
</gene>